<dbReference type="AlphaFoldDB" id="W4G9C7"/>
<dbReference type="VEuPathDB" id="FungiDB:H257_09772"/>
<organism evidence="1">
    <name type="scientific">Aphanomyces astaci</name>
    <name type="common">Crayfish plague agent</name>
    <dbReference type="NCBI Taxonomy" id="112090"/>
    <lineage>
        <taxon>Eukaryota</taxon>
        <taxon>Sar</taxon>
        <taxon>Stramenopiles</taxon>
        <taxon>Oomycota</taxon>
        <taxon>Saprolegniomycetes</taxon>
        <taxon>Saprolegniales</taxon>
        <taxon>Verrucalvaceae</taxon>
        <taxon>Aphanomyces</taxon>
    </lineage>
</organism>
<accession>W4G9C7</accession>
<proteinExistence type="predicted"/>
<reference evidence="1" key="1">
    <citation type="submission" date="2013-12" db="EMBL/GenBank/DDBJ databases">
        <title>The Genome Sequence of Aphanomyces astaci APO3.</title>
        <authorList>
            <consortium name="The Broad Institute Genomics Platform"/>
            <person name="Russ C."/>
            <person name="Tyler B."/>
            <person name="van West P."/>
            <person name="Dieguez-Uribeondo J."/>
            <person name="Young S.K."/>
            <person name="Zeng Q."/>
            <person name="Gargeya S."/>
            <person name="Fitzgerald M."/>
            <person name="Abouelleil A."/>
            <person name="Alvarado L."/>
            <person name="Chapman S.B."/>
            <person name="Gainer-Dewar J."/>
            <person name="Goldberg J."/>
            <person name="Griggs A."/>
            <person name="Gujja S."/>
            <person name="Hansen M."/>
            <person name="Howarth C."/>
            <person name="Imamovic A."/>
            <person name="Ireland A."/>
            <person name="Larimer J."/>
            <person name="McCowan C."/>
            <person name="Murphy C."/>
            <person name="Pearson M."/>
            <person name="Poon T.W."/>
            <person name="Priest M."/>
            <person name="Roberts A."/>
            <person name="Saif S."/>
            <person name="Shea T."/>
            <person name="Sykes S."/>
            <person name="Wortman J."/>
            <person name="Nusbaum C."/>
            <person name="Birren B."/>
        </authorList>
    </citation>
    <scope>NUCLEOTIDE SEQUENCE [LARGE SCALE GENOMIC DNA]</scope>
    <source>
        <strain evidence="1">APO3</strain>
    </source>
</reference>
<dbReference type="RefSeq" id="XP_009834432.1">
    <property type="nucleotide sequence ID" value="XM_009836130.1"/>
</dbReference>
<evidence type="ECO:0000313" key="1">
    <source>
        <dbReference type="EMBL" id="ETV76307.1"/>
    </source>
</evidence>
<name>W4G9C7_APHAT</name>
<dbReference type="GeneID" id="20811768"/>
<dbReference type="EMBL" id="KI913137">
    <property type="protein sequence ID" value="ETV76307.1"/>
    <property type="molecule type" value="Genomic_DNA"/>
</dbReference>
<gene>
    <name evidence="1" type="ORF">H257_09772</name>
</gene>
<protein>
    <submittedName>
        <fullName evidence="1">Uncharacterized protein</fullName>
    </submittedName>
</protein>
<sequence length="167" mass="19184">MVSTMPMTHGSNSTVDVSAAHTSSVDATEYDRSLWALDSSQLMSIVSSNDPGRRCRWQNPPTRECAKHPLTLQWRPPPCLTQRCRACAGCAHPCSMHCFFWAPCLKHTSLSRARREQPLTMHCFLAPWRQHNCRAYTWLVQFVTEHVPRRRWSCFVAVVCIIPIFLK</sequence>